<dbReference type="InterPro" id="IPR010095">
    <property type="entry name" value="Cas12f1-like_TNB"/>
</dbReference>
<dbReference type="OrthoDB" id="2333153at2759"/>
<evidence type="ECO:0000313" key="3">
    <source>
        <dbReference type="EMBL" id="KAF9150764.1"/>
    </source>
</evidence>
<evidence type="ECO:0000256" key="1">
    <source>
        <dbReference type="ARBA" id="ARBA00023125"/>
    </source>
</evidence>
<dbReference type="GO" id="GO:0003677">
    <property type="term" value="F:DNA binding"/>
    <property type="evidence" value="ECO:0007669"/>
    <property type="project" value="UniProtKB-KW"/>
</dbReference>
<dbReference type="AlphaFoldDB" id="A0A9P5S181"/>
<protein>
    <recommendedName>
        <fullName evidence="2">Cas12f1-like TNB domain-containing protein</fullName>
    </recommendedName>
</protein>
<dbReference type="Proteomes" id="UP000748756">
    <property type="component" value="Unassembled WGS sequence"/>
</dbReference>
<keyword evidence="4" id="KW-1185">Reference proteome</keyword>
<dbReference type="EMBL" id="JAAAUQ010000384">
    <property type="protein sequence ID" value="KAF9150764.1"/>
    <property type="molecule type" value="Genomic_DNA"/>
</dbReference>
<feature type="domain" description="Cas12f1-like TNB" evidence="2">
    <location>
        <begin position="61"/>
        <end position="120"/>
    </location>
</feature>
<dbReference type="Pfam" id="PF07282">
    <property type="entry name" value="Cas12f1-like_TNB"/>
    <property type="match status" value="1"/>
</dbReference>
<accession>A0A9P5S181</accession>
<gene>
    <name evidence="3" type="ORF">BG015_007414</name>
</gene>
<proteinExistence type="predicted"/>
<organism evidence="3 4">
    <name type="scientific">Linnemannia schmuckeri</name>
    <dbReference type="NCBI Taxonomy" id="64567"/>
    <lineage>
        <taxon>Eukaryota</taxon>
        <taxon>Fungi</taxon>
        <taxon>Fungi incertae sedis</taxon>
        <taxon>Mucoromycota</taxon>
        <taxon>Mortierellomycotina</taxon>
        <taxon>Mortierellomycetes</taxon>
        <taxon>Mortierellales</taxon>
        <taxon>Mortierellaceae</taxon>
        <taxon>Linnemannia</taxon>
    </lineage>
</organism>
<comment type="caution">
    <text evidence="3">The sequence shown here is derived from an EMBL/GenBank/DDBJ whole genome shotgun (WGS) entry which is preliminary data.</text>
</comment>
<sequence length="144" mass="16273">MAKLSEMDMAMAGVMRMVDEALEGIPVKERKVLFAVGNGAFKLRLNLTSVHTTFLHRRLQKSMALGYKAALVDEYLTSTVCPTCVSKDRQNRRAKPSMRVCACTECERWIHRDLVGEHNIAIIGEHYLKSLLRPESLARPTQTI</sequence>
<evidence type="ECO:0000313" key="4">
    <source>
        <dbReference type="Proteomes" id="UP000748756"/>
    </source>
</evidence>
<keyword evidence="1" id="KW-0238">DNA-binding</keyword>
<name>A0A9P5S181_9FUNG</name>
<evidence type="ECO:0000259" key="2">
    <source>
        <dbReference type="Pfam" id="PF07282"/>
    </source>
</evidence>
<reference evidence="3" key="1">
    <citation type="journal article" date="2020" name="Fungal Divers.">
        <title>Resolving the Mortierellaceae phylogeny through synthesis of multi-gene phylogenetics and phylogenomics.</title>
        <authorList>
            <person name="Vandepol N."/>
            <person name="Liber J."/>
            <person name="Desiro A."/>
            <person name="Na H."/>
            <person name="Kennedy M."/>
            <person name="Barry K."/>
            <person name="Grigoriev I.V."/>
            <person name="Miller A.N."/>
            <person name="O'Donnell K."/>
            <person name="Stajich J.E."/>
            <person name="Bonito G."/>
        </authorList>
    </citation>
    <scope>NUCLEOTIDE SEQUENCE</scope>
    <source>
        <strain evidence="3">NRRL 6426</strain>
    </source>
</reference>